<reference evidence="1 2" key="1">
    <citation type="submission" date="2021-06" db="EMBL/GenBank/DDBJ databases">
        <title>Caerostris darwini draft genome.</title>
        <authorList>
            <person name="Kono N."/>
            <person name="Arakawa K."/>
        </authorList>
    </citation>
    <scope>NUCLEOTIDE SEQUENCE [LARGE SCALE GENOMIC DNA]</scope>
</reference>
<name>A0AAV4U012_9ARAC</name>
<gene>
    <name evidence="1" type="ORF">CDAR_498291</name>
</gene>
<organism evidence="1 2">
    <name type="scientific">Caerostris darwini</name>
    <dbReference type="NCBI Taxonomy" id="1538125"/>
    <lineage>
        <taxon>Eukaryota</taxon>
        <taxon>Metazoa</taxon>
        <taxon>Ecdysozoa</taxon>
        <taxon>Arthropoda</taxon>
        <taxon>Chelicerata</taxon>
        <taxon>Arachnida</taxon>
        <taxon>Araneae</taxon>
        <taxon>Araneomorphae</taxon>
        <taxon>Entelegynae</taxon>
        <taxon>Araneoidea</taxon>
        <taxon>Araneidae</taxon>
        <taxon>Caerostris</taxon>
    </lineage>
</organism>
<evidence type="ECO:0000313" key="2">
    <source>
        <dbReference type="Proteomes" id="UP001054837"/>
    </source>
</evidence>
<sequence length="107" mass="12913">MCIIYSDKNDFPKLLVVHQHYGFLRGRWFLWLARMEQEFSKPLTTQSAITVNVRLNTLCLFYDRRSFLGEKASHNDAREAKNGVHYKPLQTAVGRMEFQWKWFLERW</sequence>
<protein>
    <submittedName>
        <fullName evidence="1">Uncharacterized protein</fullName>
    </submittedName>
</protein>
<dbReference type="Proteomes" id="UP001054837">
    <property type="component" value="Unassembled WGS sequence"/>
</dbReference>
<evidence type="ECO:0000313" key="1">
    <source>
        <dbReference type="EMBL" id="GIY51096.1"/>
    </source>
</evidence>
<keyword evidence="2" id="KW-1185">Reference proteome</keyword>
<comment type="caution">
    <text evidence="1">The sequence shown here is derived from an EMBL/GenBank/DDBJ whole genome shotgun (WGS) entry which is preliminary data.</text>
</comment>
<accession>A0AAV4U012</accession>
<dbReference type="AlphaFoldDB" id="A0AAV4U012"/>
<dbReference type="EMBL" id="BPLQ01010495">
    <property type="protein sequence ID" value="GIY51096.1"/>
    <property type="molecule type" value="Genomic_DNA"/>
</dbReference>
<proteinExistence type="predicted"/>